<dbReference type="RefSeq" id="WP_187706474.1">
    <property type="nucleotide sequence ID" value="NZ_CP060822.1"/>
</dbReference>
<evidence type="ECO:0000313" key="2">
    <source>
        <dbReference type="EMBL" id="QNP29990.1"/>
    </source>
</evidence>
<dbReference type="Pfam" id="PF14261">
    <property type="entry name" value="DUF4351"/>
    <property type="match status" value="1"/>
</dbReference>
<dbReference type="Proteomes" id="UP000516013">
    <property type="component" value="Chromosome"/>
</dbReference>
<protein>
    <submittedName>
        <fullName evidence="2">DUF4351 domain-containing protein</fullName>
    </submittedName>
</protein>
<sequence length="84" mass="9509">MLVFDPPTGTVTRFTLARAMLNEGYYEIAKDELVDQITRDFGSLSAEQEQKIRALSITALDELEAALWDLDRMADLDRFLAQLA</sequence>
<dbReference type="KEGG" id="ccur:IAR63_02555"/>
<dbReference type="InterPro" id="IPR025587">
    <property type="entry name" value="DUF4351"/>
</dbReference>
<dbReference type="AlphaFoldDB" id="A0A7H0F1S4"/>
<keyword evidence="3" id="KW-1185">Reference proteome</keyword>
<gene>
    <name evidence="2" type="ORF">IAR63_02555</name>
</gene>
<proteinExistence type="predicted"/>
<dbReference type="EMBL" id="CP060822">
    <property type="protein sequence ID" value="QNP29990.1"/>
    <property type="molecule type" value="Genomic_DNA"/>
</dbReference>
<accession>A0A7H0F1S4</accession>
<name>A0A7H0F1S4_9CYAN</name>
<organism evidence="2 3">
    <name type="scientific">Cylindrospermopsis curvispora GIHE-G1</name>
    <dbReference type="NCBI Taxonomy" id="2666332"/>
    <lineage>
        <taxon>Bacteria</taxon>
        <taxon>Bacillati</taxon>
        <taxon>Cyanobacteriota</taxon>
        <taxon>Cyanophyceae</taxon>
        <taxon>Nostocales</taxon>
        <taxon>Aphanizomenonaceae</taxon>
        <taxon>Cylindrospermopsis</taxon>
    </lineage>
</organism>
<evidence type="ECO:0000313" key="3">
    <source>
        <dbReference type="Proteomes" id="UP000516013"/>
    </source>
</evidence>
<feature type="domain" description="DUF4351" evidence="1">
    <location>
        <begin position="32"/>
        <end position="80"/>
    </location>
</feature>
<reference evidence="2 3" key="1">
    <citation type="submission" date="2020-08" db="EMBL/GenBank/DDBJ databases">
        <title>Complete genome sequence of Raphidiopsis curvispora isolated from drinking water reservoir in South Korea.</title>
        <authorList>
            <person name="Jeong J."/>
        </authorList>
    </citation>
    <scope>NUCLEOTIDE SEQUENCE [LARGE SCALE GENOMIC DNA]</scope>
    <source>
        <strain evidence="2 3">GIHE-G1</strain>
    </source>
</reference>
<evidence type="ECO:0000259" key="1">
    <source>
        <dbReference type="Pfam" id="PF14261"/>
    </source>
</evidence>